<organism evidence="2 3">
    <name type="scientific">Rhododendron simsii</name>
    <name type="common">Sims's rhododendron</name>
    <dbReference type="NCBI Taxonomy" id="118357"/>
    <lineage>
        <taxon>Eukaryota</taxon>
        <taxon>Viridiplantae</taxon>
        <taxon>Streptophyta</taxon>
        <taxon>Embryophyta</taxon>
        <taxon>Tracheophyta</taxon>
        <taxon>Spermatophyta</taxon>
        <taxon>Magnoliopsida</taxon>
        <taxon>eudicotyledons</taxon>
        <taxon>Gunneridae</taxon>
        <taxon>Pentapetalae</taxon>
        <taxon>asterids</taxon>
        <taxon>Ericales</taxon>
        <taxon>Ericaceae</taxon>
        <taxon>Ericoideae</taxon>
        <taxon>Rhodoreae</taxon>
        <taxon>Rhododendron</taxon>
    </lineage>
</organism>
<dbReference type="Proteomes" id="UP000626092">
    <property type="component" value="Unassembled WGS sequence"/>
</dbReference>
<accession>A0A834HEA9</accession>
<keyword evidence="3" id="KW-1185">Reference proteome</keyword>
<evidence type="ECO:0000313" key="2">
    <source>
        <dbReference type="EMBL" id="KAF7149514.1"/>
    </source>
</evidence>
<sequence length="111" mass="11989">MEQNLVELQAARIKNVPKSLFGLNLSGNGKGNDKEKNNIGRAVDGVEDFVLFDGEERLSSNSDNDDPLGSKANKVNGTSTVPRNKKGGSSAQPLRKSQRTQEKIDNSSLFA</sequence>
<feature type="region of interest" description="Disordered" evidence="1">
    <location>
        <begin position="21"/>
        <end position="40"/>
    </location>
</feature>
<reference evidence="2" key="1">
    <citation type="submission" date="2019-11" db="EMBL/GenBank/DDBJ databases">
        <authorList>
            <person name="Liu Y."/>
            <person name="Hou J."/>
            <person name="Li T.-Q."/>
            <person name="Guan C.-H."/>
            <person name="Wu X."/>
            <person name="Wu H.-Z."/>
            <person name="Ling F."/>
            <person name="Zhang R."/>
            <person name="Shi X.-G."/>
            <person name="Ren J.-P."/>
            <person name="Chen E.-F."/>
            <person name="Sun J.-M."/>
        </authorList>
    </citation>
    <scope>NUCLEOTIDE SEQUENCE</scope>
    <source>
        <strain evidence="2">Adult_tree_wgs_1</strain>
        <tissue evidence="2">Leaves</tissue>
    </source>
</reference>
<name>A0A834HEA9_RHOSS</name>
<evidence type="ECO:0000256" key="1">
    <source>
        <dbReference type="SAM" id="MobiDB-lite"/>
    </source>
</evidence>
<protein>
    <submittedName>
        <fullName evidence="2">Uncharacterized protein</fullName>
    </submittedName>
</protein>
<feature type="region of interest" description="Disordered" evidence="1">
    <location>
        <begin position="54"/>
        <end position="111"/>
    </location>
</feature>
<dbReference type="AlphaFoldDB" id="A0A834HEA9"/>
<gene>
    <name evidence="2" type="ORF">RHSIM_Rhsim02G0155500</name>
</gene>
<comment type="caution">
    <text evidence="2">The sequence shown here is derived from an EMBL/GenBank/DDBJ whole genome shotgun (WGS) entry which is preliminary data.</text>
</comment>
<dbReference type="EMBL" id="WJXA01000002">
    <property type="protein sequence ID" value="KAF7149514.1"/>
    <property type="molecule type" value="Genomic_DNA"/>
</dbReference>
<evidence type="ECO:0000313" key="3">
    <source>
        <dbReference type="Proteomes" id="UP000626092"/>
    </source>
</evidence>
<feature type="compositionally biased region" description="Polar residues" evidence="1">
    <location>
        <begin position="73"/>
        <end position="92"/>
    </location>
</feature>
<proteinExistence type="predicted"/>